<dbReference type="RefSeq" id="WP_053773101.1">
    <property type="nucleotide sequence ID" value="NZ_LIST01000011.1"/>
</dbReference>
<protein>
    <submittedName>
        <fullName evidence="1">Osmotically inducible protein OsmC</fullName>
    </submittedName>
</protein>
<dbReference type="InterPro" id="IPR015946">
    <property type="entry name" value="KH_dom-like_a/b"/>
</dbReference>
<dbReference type="SUPFAM" id="SSF82784">
    <property type="entry name" value="OsmC-like"/>
    <property type="match status" value="1"/>
</dbReference>
<comment type="caution">
    <text evidence="1">The sequence shown here is derived from an EMBL/GenBank/DDBJ whole genome shotgun (WGS) entry which is preliminary data.</text>
</comment>
<evidence type="ECO:0000313" key="2">
    <source>
        <dbReference type="Proteomes" id="UP000037747"/>
    </source>
</evidence>
<dbReference type="AlphaFoldDB" id="A0A0M9AKH3"/>
<accession>A0A0M9AKH3</accession>
<dbReference type="InterPro" id="IPR036102">
    <property type="entry name" value="OsmC/Ohrsf"/>
</dbReference>
<reference evidence="1 2" key="1">
    <citation type="submission" date="2015-08" db="EMBL/GenBank/DDBJ databases">
        <title>Genomes of Isolates from Cabo Rojo, PR.</title>
        <authorList>
            <person name="Sanchez-Nieves R.L."/>
            <person name="Montalvo-Rodriguez R."/>
        </authorList>
    </citation>
    <scope>NUCLEOTIDE SEQUENCE [LARGE SCALE GENOMIC DNA]</scope>
    <source>
        <strain evidence="1 2">5</strain>
    </source>
</reference>
<dbReference type="STRING" id="1765655.AMR74_16300"/>
<dbReference type="PANTHER" id="PTHR35368">
    <property type="entry name" value="HYDROPEROXIDE REDUCTASE"/>
    <property type="match status" value="1"/>
</dbReference>
<sequence>MSELNGIDTDALENLIESASKDPDKASFTFRAETEWIGGFASETHISDFTQDGTTVESPEFTITGDEPEALLGDRAGPNAVEHLLAAIGSCLSVTYAGHAAAHGIQLNDLSFEFEGDIDLRGFLGLSEDVRVGYDQIRATTHLDADASEDELRELHEEVIATSPVYDNVTNEVTLDFDLQFE</sequence>
<dbReference type="Gene3D" id="3.30.300.20">
    <property type="match status" value="1"/>
</dbReference>
<name>A0A0M9AKH3_9EURY</name>
<dbReference type="OrthoDB" id="106754at2157"/>
<dbReference type="EMBL" id="LIST01000011">
    <property type="protein sequence ID" value="KOX93298.1"/>
    <property type="molecule type" value="Genomic_DNA"/>
</dbReference>
<organism evidence="1 2">
    <name type="scientific">Halorubrum tropicale</name>
    <dbReference type="NCBI Taxonomy" id="1765655"/>
    <lineage>
        <taxon>Archaea</taxon>
        <taxon>Methanobacteriati</taxon>
        <taxon>Methanobacteriota</taxon>
        <taxon>Stenosarchaea group</taxon>
        <taxon>Halobacteria</taxon>
        <taxon>Halobacteriales</taxon>
        <taxon>Haloferacaceae</taxon>
        <taxon>Halorubrum</taxon>
    </lineage>
</organism>
<dbReference type="PATRIC" id="fig|1705389.3.peg.1769"/>
<dbReference type="PANTHER" id="PTHR35368:SF1">
    <property type="entry name" value="HYDROPEROXIDE REDUCTASE"/>
    <property type="match status" value="1"/>
</dbReference>
<dbReference type="Proteomes" id="UP000037747">
    <property type="component" value="Unassembled WGS sequence"/>
</dbReference>
<gene>
    <name evidence="1" type="ORF">AMR74_16300</name>
</gene>
<dbReference type="InterPro" id="IPR052924">
    <property type="entry name" value="OsmC/Ohr_hydroprdx_reductase"/>
</dbReference>
<evidence type="ECO:0000313" key="1">
    <source>
        <dbReference type="EMBL" id="KOX93298.1"/>
    </source>
</evidence>
<proteinExistence type="predicted"/>
<dbReference type="InterPro" id="IPR003718">
    <property type="entry name" value="OsmC/Ohr_fam"/>
</dbReference>
<dbReference type="Pfam" id="PF02566">
    <property type="entry name" value="OsmC"/>
    <property type="match status" value="1"/>
</dbReference>
<keyword evidence="2" id="KW-1185">Reference proteome</keyword>